<dbReference type="eggNOG" id="COG3379">
    <property type="taxonomic scope" value="Bacteria"/>
</dbReference>
<dbReference type="Proteomes" id="UP000008631">
    <property type="component" value="Chromosome"/>
</dbReference>
<reference key="1">
    <citation type="submission" date="2010-11" db="EMBL/GenBank/DDBJ databases">
        <title>The complete sequence of chromosome of Isophaera pallida ATCC 43644.</title>
        <authorList>
            <consortium name="US DOE Joint Genome Institute (JGI-PGF)"/>
            <person name="Lucas S."/>
            <person name="Copeland A."/>
            <person name="Lapidus A."/>
            <person name="Bruce D."/>
            <person name="Goodwin L."/>
            <person name="Pitluck S."/>
            <person name="Kyrpides N."/>
            <person name="Mavromatis K."/>
            <person name="Pagani I."/>
            <person name="Ivanova N."/>
            <person name="Saunders E."/>
            <person name="Brettin T."/>
            <person name="Detter J.C."/>
            <person name="Han C."/>
            <person name="Tapia R."/>
            <person name="Land M."/>
            <person name="Hauser L."/>
            <person name="Markowitz V."/>
            <person name="Cheng J.-F."/>
            <person name="Hugenholtz P."/>
            <person name="Woyke T."/>
            <person name="Wu D."/>
            <person name="Eisen J.A."/>
        </authorList>
    </citation>
    <scope>NUCLEOTIDE SEQUENCE</scope>
    <source>
        <strain>ATCC 43644</strain>
    </source>
</reference>
<dbReference type="Pfam" id="PF01663">
    <property type="entry name" value="Phosphodiest"/>
    <property type="match status" value="1"/>
</dbReference>
<dbReference type="InterPro" id="IPR017850">
    <property type="entry name" value="Alkaline_phosphatase_core_sf"/>
</dbReference>
<gene>
    <name evidence="2" type="ordered locus">Isop_2198</name>
</gene>
<dbReference type="PANTHER" id="PTHR10151">
    <property type="entry name" value="ECTONUCLEOTIDE PYROPHOSPHATASE/PHOSPHODIESTERASE"/>
    <property type="match status" value="1"/>
</dbReference>
<proteinExistence type="predicted"/>
<feature type="region of interest" description="Disordered" evidence="1">
    <location>
        <begin position="510"/>
        <end position="550"/>
    </location>
</feature>
<dbReference type="HOGENOM" id="CLU_024306_0_0_0"/>
<evidence type="ECO:0000313" key="2">
    <source>
        <dbReference type="EMBL" id="ADV62776.1"/>
    </source>
</evidence>
<sequence length="565" mass="61899">MSGNDEQSGTHRRVVILGLDGATWTVLEPWIERGAMPNLAGWLRTAARGVLRSVEPPVTSAAWTSMSTGARPGRHGVFDHRWYDPAGGRMRVNHSRRVRVETLWETIHRHGGISISLNLPGTYPAPAVRGLIVSGMDAPHLEGALSGCPPEFAQALKTECPDYSLKVIWKRPPQSLDELRARAEETRKLFRARAEGGLLADRFRPDWSALMVQFQNLDPFQHRVWRHLNVDETGLDDPALNQAAGSVLTALDEAVGLLLELAERRGAAVAMVSDHGFGPCLGRIAVNAILRDAGIIRFPGAGRRAVQRLARPVDLARLWLAKRRDPQARAASFDTSIPAQYPFDWNRTLGFAPHQDTAAMIYLNTSARKVAGVTQSPLNTPRQIDQALADITGALSAARHPETGASLFPVIRSIAEVYNLDPSAEGFPDLVALPDPNYWVRSKLGGDDLAWVRPDPNLPGTHRMEGIVALGGFGLDPSERLEANLIDVAPTLLTYLNLPLPSTIEGRSLVKPPAATSRTVVRTDPPREGMIPPPHRVEPTSPSFDHSDDDQALIEQRLRDLGYLD</sequence>
<dbReference type="RefSeq" id="WP_013565064.1">
    <property type="nucleotide sequence ID" value="NC_014962.1"/>
</dbReference>
<dbReference type="AlphaFoldDB" id="E8R519"/>
<dbReference type="KEGG" id="ipa:Isop_2198"/>
<dbReference type="InterPro" id="IPR002591">
    <property type="entry name" value="Phosphodiest/P_Trfase"/>
</dbReference>
<keyword evidence="3" id="KW-1185">Reference proteome</keyword>
<dbReference type="OrthoDB" id="228738at2"/>
<reference evidence="2 3" key="2">
    <citation type="journal article" date="2011" name="Stand. Genomic Sci.">
        <title>Complete genome sequence of Isosphaera pallida type strain (IS1B).</title>
        <authorList>
            <consortium name="US DOE Joint Genome Institute (JGI-PGF)"/>
            <person name="Goker M."/>
            <person name="Cleland D."/>
            <person name="Saunders E."/>
            <person name="Lapidus A."/>
            <person name="Nolan M."/>
            <person name="Lucas S."/>
            <person name="Hammon N."/>
            <person name="Deshpande S."/>
            <person name="Cheng J.F."/>
            <person name="Tapia R."/>
            <person name="Han C."/>
            <person name="Goodwin L."/>
            <person name="Pitluck S."/>
            <person name="Liolios K."/>
            <person name="Pagani I."/>
            <person name="Ivanova N."/>
            <person name="Mavromatis K."/>
            <person name="Pati A."/>
            <person name="Chen A."/>
            <person name="Palaniappan K."/>
            <person name="Land M."/>
            <person name="Hauser L."/>
            <person name="Chang Y.J."/>
            <person name="Jeffries C.D."/>
            <person name="Detter J.C."/>
            <person name="Beck B."/>
            <person name="Woyke T."/>
            <person name="Bristow J."/>
            <person name="Eisen J.A."/>
            <person name="Markowitz V."/>
            <person name="Hugenholtz P."/>
            <person name="Kyrpides N.C."/>
            <person name="Klenk H.P."/>
        </authorList>
    </citation>
    <scope>NUCLEOTIDE SEQUENCE [LARGE SCALE GENOMIC DNA]</scope>
    <source>
        <strain evidence="3">ATCC 43644 / DSM 9630 / IS1B</strain>
    </source>
</reference>
<evidence type="ECO:0000313" key="3">
    <source>
        <dbReference type="Proteomes" id="UP000008631"/>
    </source>
</evidence>
<dbReference type="InParanoid" id="E8R519"/>
<dbReference type="SUPFAM" id="SSF53649">
    <property type="entry name" value="Alkaline phosphatase-like"/>
    <property type="match status" value="1"/>
</dbReference>
<organism evidence="2 3">
    <name type="scientific">Isosphaera pallida (strain ATCC 43644 / DSM 9630 / IS1B)</name>
    <dbReference type="NCBI Taxonomy" id="575540"/>
    <lineage>
        <taxon>Bacteria</taxon>
        <taxon>Pseudomonadati</taxon>
        <taxon>Planctomycetota</taxon>
        <taxon>Planctomycetia</taxon>
        <taxon>Isosphaerales</taxon>
        <taxon>Isosphaeraceae</taxon>
        <taxon>Isosphaera</taxon>
    </lineage>
</organism>
<dbReference type="EMBL" id="CP002353">
    <property type="protein sequence ID" value="ADV62776.1"/>
    <property type="molecule type" value="Genomic_DNA"/>
</dbReference>
<dbReference type="Gene3D" id="3.40.720.10">
    <property type="entry name" value="Alkaline Phosphatase, subunit A"/>
    <property type="match status" value="1"/>
</dbReference>
<evidence type="ECO:0000256" key="1">
    <source>
        <dbReference type="SAM" id="MobiDB-lite"/>
    </source>
</evidence>
<dbReference type="STRING" id="575540.Isop_2198"/>
<name>E8R519_ISOPI</name>
<protein>
    <submittedName>
        <fullName evidence="2">Type I phosphodiesterase/nucleotide pyrophosphatase</fullName>
    </submittedName>
</protein>
<dbReference type="PANTHER" id="PTHR10151:SF120">
    <property type="entry name" value="BIS(5'-ADENOSYL)-TRIPHOSPHATASE"/>
    <property type="match status" value="1"/>
</dbReference>
<accession>E8R519</accession>
<dbReference type="GO" id="GO:0016787">
    <property type="term" value="F:hydrolase activity"/>
    <property type="evidence" value="ECO:0007669"/>
    <property type="project" value="UniProtKB-ARBA"/>
</dbReference>